<evidence type="ECO:0000313" key="2">
    <source>
        <dbReference type="EMBL" id="MFD2693680.1"/>
    </source>
</evidence>
<dbReference type="EMBL" id="JBHUMQ010000018">
    <property type="protein sequence ID" value="MFD2693680.1"/>
    <property type="molecule type" value="Genomic_DNA"/>
</dbReference>
<protein>
    <submittedName>
        <fullName evidence="2">Uncharacterized protein</fullName>
    </submittedName>
</protein>
<keyword evidence="1" id="KW-0812">Transmembrane</keyword>
<gene>
    <name evidence="2" type="ORF">ACFSUE_08585</name>
</gene>
<organism evidence="2 3">
    <name type="scientific">Sporolactobacillus shoreicorticis</name>
    <dbReference type="NCBI Taxonomy" id="1923877"/>
    <lineage>
        <taxon>Bacteria</taxon>
        <taxon>Bacillati</taxon>
        <taxon>Bacillota</taxon>
        <taxon>Bacilli</taxon>
        <taxon>Bacillales</taxon>
        <taxon>Sporolactobacillaceae</taxon>
        <taxon>Sporolactobacillus</taxon>
    </lineage>
</organism>
<accession>A0ABW5S578</accession>
<evidence type="ECO:0000313" key="3">
    <source>
        <dbReference type="Proteomes" id="UP001597399"/>
    </source>
</evidence>
<sequence length="43" mass="5116">MFQFAPLISILVIWGIVIAIVYKLIKNLIRFTIQEIKRELKDK</sequence>
<reference evidence="3" key="1">
    <citation type="journal article" date="2019" name="Int. J. Syst. Evol. Microbiol.">
        <title>The Global Catalogue of Microorganisms (GCM) 10K type strain sequencing project: providing services to taxonomists for standard genome sequencing and annotation.</title>
        <authorList>
            <consortium name="The Broad Institute Genomics Platform"/>
            <consortium name="The Broad Institute Genome Sequencing Center for Infectious Disease"/>
            <person name="Wu L."/>
            <person name="Ma J."/>
        </authorList>
    </citation>
    <scope>NUCLEOTIDE SEQUENCE [LARGE SCALE GENOMIC DNA]</scope>
    <source>
        <strain evidence="3">TISTR 2466</strain>
    </source>
</reference>
<keyword evidence="1" id="KW-1133">Transmembrane helix</keyword>
<name>A0ABW5S578_9BACL</name>
<keyword evidence="3" id="KW-1185">Reference proteome</keyword>
<proteinExistence type="predicted"/>
<dbReference type="Proteomes" id="UP001597399">
    <property type="component" value="Unassembled WGS sequence"/>
</dbReference>
<keyword evidence="1" id="KW-0472">Membrane</keyword>
<evidence type="ECO:0000256" key="1">
    <source>
        <dbReference type="SAM" id="Phobius"/>
    </source>
</evidence>
<feature type="transmembrane region" description="Helical" evidence="1">
    <location>
        <begin position="6"/>
        <end position="25"/>
    </location>
</feature>
<comment type="caution">
    <text evidence="2">The sequence shown here is derived from an EMBL/GenBank/DDBJ whole genome shotgun (WGS) entry which is preliminary data.</text>
</comment>
<dbReference type="RefSeq" id="WP_290446444.1">
    <property type="nucleotide sequence ID" value="NZ_JAMXWM010000013.1"/>
</dbReference>